<dbReference type="PANTHER" id="PTHR12537">
    <property type="entry name" value="RNA BINDING PROTEIN PUMILIO-RELATED"/>
    <property type="match status" value="1"/>
</dbReference>
<dbReference type="SMR" id="A0A8I6XK17"/>
<dbReference type="PROSITE" id="PS50302">
    <property type="entry name" value="PUM"/>
    <property type="match status" value="2"/>
</dbReference>
<feature type="compositionally biased region" description="Polar residues" evidence="4">
    <location>
        <begin position="7"/>
        <end position="17"/>
    </location>
</feature>
<dbReference type="InterPro" id="IPR001313">
    <property type="entry name" value="Pumilio_RNA-bd_rpt"/>
</dbReference>
<keyword evidence="1" id="KW-0677">Repeat</keyword>
<feature type="repeat" description="Pumilio" evidence="3">
    <location>
        <begin position="443"/>
        <end position="478"/>
    </location>
</feature>
<dbReference type="InterPro" id="IPR033133">
    <property type="entry name" value="PUM-HD"/>
</dbReference>
<keyword evidence="2" id="KW-0810">Translation regulation</keyword>
<feature type="region of interest" description="Disordered" evidence="4">
    <location>
        <begin position="1"/>
        <end position="52"/>
    </location>
</feature>
<evidence type="ECO:0000259" key="5">
    <source>
        <dbReference type="PROSITE" id="PS50303"/>
    </source>
</evidence>
<name>A0A8I6XK17_HORVV</name>
<organism evidence="6 7">
    <name type="scientific">Hordeum vulgare subsp. vulgare</name>
    <name type="common">Domesticated barley</name>
    <dbReference type="NCBI Taxonomy" id="112509"/>
    <lineage>
        <taxon>Eukaryota</taxon>
        <taxon>Viridiplantae</taxon>
        <taxon>Streptophyta</taxon>
        <taxon>Embryophyta</taxon>
        <taxon>Tracheophyta</taxon>
        <taxon>Spermatophyta</taxon>
        <taxon>Magnoliopsida</taxon>
        <taxon>Liliopsida</taxon>
        <taxon>Poales</taxon>
        <taxon>Poaceae</taxon>
        <taxon>BOP clade</taxon>
        <taxon>Pooideae</taxon>
        <taxon>Triticodae</taxon>
        <taxon>Triticeae</taxon>
        <taxon>Hordeinae</taxon>
        <taxon>Hordeum</taxon>
    </lineage>
</organism>
<reference evidence="6" key="3">
    <citation type="submission" date="2022-01" db="UniProtKB">
        <authorList>
            <consortium name="EnsemblPlants"/>
        </authorList>
    </citation>
    <scope>IDENTIFICATION</scope>
    <source>
        <strain evidence="6">subsp. vulgare</strain>
    </source>
</reference>
<proteinExistence type="predicted"/>
<dbReference type="Gene3D" id="1.25.10.10">
    <property type="entry name" value="Leucine-rich Repeat Variant"/>
    <property type="match status" value="1"/>
</dbReference>
<evidence type="ECO:0000256" key="4">
    <source>
        <dbReference type="SAM" id="MobiDB-lite"/>
    </source>
</evidence>
<dbReference type="GO" id="GO:0006417">
    <property type="term" value="P:regulation of translation"/>
    <property type="evidence" value="ECO:0007669"/>
    <property type="project" value="UniProtKB-KW"/>
</dbReference>
<dbReference type="GO" id="GO:0003729">
    <property type="term" value="F:mRNA binding"/>
    <property type="evidence" value="ECO:0000318"/>
    <property type="project" value="GO_Central"/>
</dbReference>
<dbReference type="Pfam" id="PF00806">
    <property type="entry name" value="PUF"/>
    <property type="match status" value="2"/>
</dbReference>
<protein>
    <recommendedName>
        <fullName evidence="5">PUM-HD domain-containing protein</fullName>
    </recommendedName>
</protein>
<feature type="domain" description="PUM-HD" evidence="5">
    <location>
        <begin position="230"/>
        <end position="581"/>
    </location>
</feature>
<dbReference type="AlphaFoldDB" id="A0A8I6XK17"/>
<dbReference type="Gramene" id="HORVU.MOREX.r3.4HG0400110.1">
    <property type="protein sequence ID" value="HORVU.MOREX.r3.4HG0400110.1"/>
    <property type="gene ID" value="HORVU.MOREX.r3.4HG0400110"/>
</dbReference>
<evidence type="ECO:0000256" key="3">
    <source>
        <dbReference type="PROSITE-ProRule" id="PRU00317"/>
    </source>
</evidence>
<keyword evidence="7" id="KW-1185">Reference proteome</keyword>
<dbReference type="SUPFAM" id="SSF48371">
    <property type="entry name" value="ARM repeat"/>
    <property type="match status" value="1"/>
</dbReference>
<dbReference type="SMART" id="SM00025">
    <property type="entry name" value="Pumilio"/>
    <property type="match status" value="3"/>
</dbReference>
<dbReference type="GO" id="GO:0005737">
    <property type="term" value="C:cytoplasm"/>
    <property type="evidence" value="ECO:0000318"/>
    <property type="project" value="GO_Central"/>
</dbReference>
<evidence type="ECO:0000313" key="6">
    <source>
        <dbReference type="EnsemblPlants" id="HORVU.MOREX.r3.4HG0400110.1"/>
    </source>
</evidence>
<dbReference type="InterPro" id="IPR016024">
    <property type="entry name" value="ARM-type_fold"/>
</dbReference>
<evidence type="ECO:0000256" key="1">
    <source>
        <dbReference type="ARBA" id="ARBA00022737"/>
    </source>
</evidence>
<evidence type="ECO:0000313" key="7">
    <source>
        <dbReference type="Proteomes" id="UP000011116"/>
    </source>
</evidence>
<dbReference type="EnsemblPlants" id="HORVU.MOREX.r3.4HG0400110.1">
    <property type="protein sequence ID" value="HORVU.MOREX.r3.4HG0400110.1"/>
    <property type="gene ID" value="HORVU.MOREX.r3.4HG0400110"/>
</dbReference>
<dbReference type="InterPro" id="IPR011989">
    <property type="entry name" value="ARM-like"/>
</dbReference>
<dbReference type="GO" id="GO:0010608">
    <property type="term" value="P:post-transcriptional regulation of gene expression"/>
    <property type="evidence" value="ECO:0000318"/>
    <property type="project" value="GO_Central"/>
</dbReference>
<feature type="repeat" description="Pumilio" evidence="3">
    <location>
        <begin position="479"/>
        <end position="517"/>
    </location>
</feature>
<reference evidence="7" key="1">
    <citation type="journal article" date="2012" name="Nature">
        <title>A physical, genetic and functional sequence assembly of the barley genome.</title>
        <authorList>
            <consortium name="The International Barley Genome Sequencing Consortium"/>
            <person name="Mayer K.F."/>
            <person name="Waugh R."/>
            <person name="Brown J.W."/>
            <person name="Schulman A."/>
            <person name="Langridge P."/>
            <person name="Platzer M."/>
            <person name="Fincher G.B."/>
            <person name="Muehlbauer G.J."/>
            <person name="Sato K."/>
            <person name="Close T.J."/>
            <person name="Wise R.P."/>
            <person name="Stein N."/>
        </authorList>
    </citation>
    <scope>NUCLEOTIDE SEQUENCE [LARGE SCALE GENOMIC DNA]</scope>
    <source>
        <strain evidence="7">cv. Morex</strain>
    </source>
</reference>
<dbReference type="Proteomes" id="UP000011116">
    <property type="component" value="Chromosome 4H"/>
</dbReference>
<reference evidence="6" key="2">
    <citation type="submission" date="2020-10" db="EMBL/GenBank/DDBJ databases">
        <authorList>
            <person name="Scholz U."/>
            <person name="Mascher M."/>
            <person name="Fiebig A."/>
        </authorList>
    </citation>
    <scope>NUCLEOTIDE SEQUENCE [LARGE SCALE GENOMIC DNA]</scope>
    <source>
        <strain evidence="6">cv. Morex</strain>
    </source>
</reference>
<feature type="compositionally biased region" description="Low complexity" evidence="4">
    <location>
        <begin position="228"/>
        <end position="243"/>
    </location>
</feature>
<accession>A0A8I6XK17</accession>
<feature type="region of interest" description="Disordered" evidence="4">
    <location>
        <begin position="228"/>
        <end position="248"/>
    </location>
</feature>
<sequence>MDRSGRSGASNNDNWSTGHPDLAAALAAMRLGNPSPRTREQQQEQAPQRQQSAWLLQRRMMSMEAGLQVARQSWLQQSPQQAYQGEEMGSSSGGGGGGYFSPIGAAAAASNPSALYDNALYDNAWYGNSAGRTYFSAQGQSGSQHHFVAASGPSWAQQPYVLSASANQYQPVNSPVAASSSNTSLQHLYQQQYAISNQSGADGYAWAVPDDDRNQVDLRLRAIRAAQAQAGHRAAPAAQPRGARTPEETRSRLLRAPIDLHVVTFPQSPKHVVELLQEGDDKIRLNVLAGVTRRIHDFMGSSDGHKVFVELLVACAGRDGEVKAIVEAALHCRPKLLPLMKHDHGASCLEQLMAAAAPDSNLCAMLLDRFLYEGVLLDGKGDRVLNCCFDTMRYEDTKVILHAALDGDMMDAMAYSRSPAGSKCLVECFNNARGNEFRRLQDAVIDKAYDLAMGEYSNYFVQHALEHTDVQTRQILVQRLMPHVVTLSLHRTGSYVVEACFQKAQQVDQVLHEFLIMGDDQLVELVQGNYSNYVVHRLLDAAKEGYPKETLGLARRIYRLQGARVWQMFTDKVMRVVCKILARKSRFGPSYR</sequence>
<dbReference type="PROSITE" id="PS50303">
    <property type="entry name" value="PUM_HD"/>
    <property type="match status" value="1"/>
</dbReference>
<dbReference type="PANTHER" id="PTHR12537:SF194">
    <property type="entry name" value="PUM-HD DOMAIN-CONTAINING PROTEIN"/>
    <property type="match status" value="1"/>
</dbReference>
<evidence type="ECO:0000256" key="2">
    <source>
        <dbReference type="ARBA" id="ARBA00022845"/>
    </source>
</evidence>